<feature type="transmembrane region" description="Helical" evidence="1">
    <location>
        <begin position="259"/>
        <end position="278"/>
    </location>
</feature>
<accession>A0ABV6JJJ7</accession>
<feature type="transmembrane region" description="Helical" evidence="1">
    <location>
        <begin position="443"/>
        <end position="463"/>
    </location>
</feature>
<comment type="caution">
    <text evidence="2">The sequence shown here is derived from an EMBL/GenBank/DDBJ whole genome shotgun (WGS) entry which is preliminary data.</text>
</comment>
<feature type="transmembrane region" description="Helical" evidence="1">
    <location>
        <begin position="470"/>
        <end position="491"/>
    </location>
</feature>
<feature type="transmembrane region" description="Helical" evidence="1">
    <location>
        <begin position="102"/>
        <end position="120"/>
    </location>
</feature>
<keyword evidence="1" id="KW-0472">Membrane</keyword>
<feature type="transmembrane region" description="Helical" evidence="1">
    <location>
        <begin position="497"/>
        <end position="516"/>
    </location>
</feature>
<feature type="transmembrane region" description="Helical" evidence="1">
    <location>
        <begin position="379"/>
        <end position="398"/>
    </location>
</feature>
<proteinExistence type="predicted"/>
<feature type="transmembrane region" description="Helical" evidence="1">
    <location>
        <begin position="41"/>
        <end position="61"/>
    </location>
</feature>
<feature type="transmembrane region" description="Helical" evidence="1">
    <location>
        <begin position="410"/>
        <end position="431"/>
    </location>
</feature>
<name>A0ABV6JJJ7_9BACL</name>
<feature type="transmembrane region" description="Helical" evidence="1">
    <location>
        <begin position="232"/>
        <end position="253"/>
    </location>
</feature>
<feature type="transmembrane region" description="Helical" evidence="1">
    <location>
        <begin position="341"/>
        <end position="359"/>
    </location>
</feature>
<dbReference type="RefSeq" id="WP_204817191.1">
    <property type="nucleotide sequence ID" value="NZ_JANHOF010000002.1"/>
</dbReference>
<protein>
    <submittedName>
        <fullName evidence="2">DUF2339 domain-containing protein</fullName>
    </submittedName>
</protein>
<reference evidence="2 3" key="1">
    <citation type="submission" date="2024-09" db="EMBL/GenBank/DDBJ databases">
        <authorList>
            <person name="Sun Q."/>
            <person name="Mori K."/>
        </authorList>
    </citation>
    <scope>NUCLEOTIDE SEQUENCE [LARGE SCALE GENOMIC DNA]</scope>
    <source>
        <strain evidence="2 3">CCM 4839</strain>
    </source>
</reference>
<dbReference type="Pfam" id="PF10101">
    <property type="entry name" value="DUF2339"/>
    <property type="match status" value="2"/>
</dbReference>
<feature type="transmembrane region" description="Helical" evidence="1">
    <location>
        <begin position="176"/>
        <end position="194"/>
    </location>
</feature>
<feature type="transmembrane region" description="Helical" evidence="1">
    <location>
        <begin position="149"/>
        <end position="169"/>
    </location>
</feature>
<keyword evidence="1" id="KW-1133">Transmembrane helix</keyword>
<sequence>MLNVWKRHWTTFVGSLFMLASLLTLFKYTSDQGLLTDPIKIGIGLLAGAAFAAVGLTLFGFRRGGNPIGTRRMAGEIGTGLGAAIWYSTCSYAGVYTALWDSLVVMLVMIAITAALSFIAYSFHSRMLMAVGLGGAMLAPLVMRPDTDQIFTLFLYLFVVNTAFFLISLIKSWVELRTAAFILTWILYGVYYLQMDPELGGWWSMPVRYAVAAFLFYAIAFYAAAWREKCSFAGLNVYFSFANTVLFGLWMSVLLDGRAQVTIVLTVIGLLYLALAGFVHRSEGEKSLSFTIHAAFGGLALLIGLAGLGSGSEIRPMIGVYVWAGVAGGLLALGSKLRSDVLKGAATLVWLCTGIYWFVTSWDVPRLNWFGTFVPFLNGGALAWIALAAFGFYCARAIHYGVADKQTNAIFANVYALFAHWVVGGLLTVQIKSLYEEQNIAGSLNLTLSAVWGVYALLLFVWGAYSRQRLFRWFGSIVLVLVSLKAVFIDMSNTDTIYKMIVFVVLGAISFLISWVNNRWQGQEAEQQPTAEAGAGLLPEEAINRIRSAIQAGSTKDKPDL</sequence>
<feature type="transmembrane region" description="Helical" evidence="1">
    <location>
        <begin position="290"/>
        <end position="308"/>
    </location>
</feature>
<dbReference type="EMBL" id="JBHLVF010000047">
    <property type="protein sequence ID" value="MFC0396093.1"/>
    <property type="molecule type" value="Genomic_DNA"/>
</dbReference>
<feature type="transmembrane region" description="Helical" evidence="1">
    <location>
        <begin position="206"/>
        <end position="225"/>
    </location>
</feature>
<gene>
    <name evidence="2" type="ORF">ACFFJ8_32555</name>
</gene>
<feature type="transmembrane region" description="Helical" evidence="1">
    <location>
        <begin position="12"/>
        <end position="29"/>
    </location>
</feature>
<feature type="transmembrane region" description="Helical" evidence="1">
    <location>
        <begin position="314"/>
        <end position="334"/>
    </location>
</feature>
<evidence type="ECO:0000256" key="1">
    <source>
        <dbReference type="SAM" id="Phobius"/>
    </source>
</evidence>
<evidence type="ECO:0000313" key="3">
    <source>
        <dbReference type="Proteomes" id="UP001589818"/>
    </source>
</evidence>
<keyword evidence="1" id="KW-0812">Transmembrane</keyword>
<feature type="transmembrane region" description="Helical" evidence="1">
    <location>
        <begin position="73"/>
        <end position="96"/>
    </location>
</feature>
<dbReference type="PANTHER" id="PTHR38434:SF1">
    <property type="entry name" value="BLL2549 PROTEIN"/>
    <property type="match status" value="1"/>
</dbReference>
<keyword evidence="3" id="KW-1185">Reference proteome</keyword>
<organism evidence="2 3">
    <name type="scientific">Paenibacillus mendelii</name>
    <dbReference type="NCBI Taxonomy" id="206163"/>
    <lineage>
        <taxon>Bacteria</taxon>
        <taxon>Bacillati</taxon>
        <taxon>Bacillota</taxon>
        <taxon>Bacilli</taxon>
        <taxon>Bacillales</taxon>
        <taxon>Paenibacillaceae</taxon>
        <taxon>Paenibacillus</taxon>
    </lineage>
</organism>
<evidence type="ECO:0000313" key="2">
    <source>
        <dbReference type="EMBL" id="MFC0396093.1"/>
    </source>
</evidence>
<feature type="transmembrane region" description="Helical" evidence="1">
    <location>
        <begin position="127"/>
        <end position="143"/>
    </location>
</feature>
<dbReference type="PANTHER" id="PTHR38434">
    <property type="entry name" value="BLL2549 PROTEIN"/>
    <property type="match status" value="1"/>
</dbReference>
<dbReference type="InterPro" id="IPR019286">
    <property type="entry name" value="DUF2339_TM"/>
</dbReference>
<dbReference type="Proteomes" id="UP001589818">
    <property type="component" value="Unassembled WGS sequence"/>
</dbReference>